<accession>A0AAI9MR16</accession>
<reference evidence="7" key="1">
    <citation type="submission" date="2024-02" db="EMBL/GenBank/DDBJ databases">
        <authorList>
            <consortium name="Clinical and Environmental Microbiology Branch: Whole genome sequencing antimicrobial resistance pathogens in the healthcare setting"/>
        </authorList>
    </citation>
    <scope>NUCLEOTIDE SEQUENCE</scope>
    <source>
        <strain evidence="7">2023GN-00102</strain>
    </source>
</reference>
<dbReference type="SUPFAM" id="SSF52151">
    <property type="entry name" value="FabD/lysophospholipase-like"/>
    <property type="match status" value="1"/>
</dbReference>
<evidence type="ECO:0000259" key="5">
    <source>
        <dbReference type="PROSITE" id="PS51635"/>
    </source>
</evidence>
<evidence type="ECO:0000256" key="1">
    <source>
        <dbReference type="ARBA" id="ARBA00022801"/>
    </source>
</evidence>
<sequence length="313" mass="33411">MLPHSRPKVGLALGSGSARGWSHIGVIRALQAAGYKPDIICGTSIGALVGAVHAAGHLDWLEAWVRKLDWQGILTLMDFNISGGLLEGRRLVDFFRQRFNDEGIEKLSMPFACVATELQTGREVWLNEGSVIDAVRASIALPGLFTPAQYEGHVLVDGGLVNPVPVSLCRAMGADVVIAVDLNWDLIGRRASASPSRLNESMDLHAEPPAKTGFFGGWFAGERSVSPTVVRTDQTVNRSMLSVLTTSLNIMQVRITQSRLAGDPADVVIRPRLAGIGAMDFDHAAVAIEQGEFATKLVMPQIADVIGMGAGAP</sequence>
<feature type="active site" description="Nucleophile" evidence="4">
    <location>
        <position position="44"/>
    </location>
</feature>
<dbReference type="InterPro" id="IPR050301">
    <property type="entry name" value="NTE"/>
</dbReference>
<dbReference type="InterPro" id="IPR016035">
    <property type="entry name" value="Acyl_Trfase/lysoPLipase"/>
</dbReference>
<feature type="active site" description="Proton acceptor" evidence="4">
    <location>
        <position position="157"/>
    </location>
</feature>
<evidence type="ECO:0000256" key="3">
    <source>
        <dbReference type="ARBA" id="ARBA00023098"/>
    </source>
</evidence>
<dbReference type="PANTHER" id="PTHR14226">
    <property type="entry name" value="NEUROPATHY TARGET ESTERASE/SWISS CHEESE D.MELANOGASTER"/>
    <property type="match status" value="1"/>
</dbReference>
<gene>
    <name evidence="6" type="ORF">PQQ21_003041</name>
    <name evidence="7" type="ORF">PQQ21_005765</name>
</gene>
<name>A0AAI9MR16_CITFR</name>
<evidence type="ECO:0000313" key="6">
    <source>
        <dbReference type="EMBL" id="EMN4145761.1"/>
    </source>
</evidence>
<dbReference type="Pfam" id="PF01734">
    <property type="entry name" value="Patatin"/>
    <property type="match status" value="1"/>
</dbReference>
<evidence type="ECO:0000256" key="4">
    <source>
        <dbReference type="PROSITE-ProRule" id="PRU01161"/>
    </source>
</evidence>
<dbReference type="InterPro" id="IPR002641">
    <property type="entry name" value="PNPLA_dom"/>
</dbReference>
<keyword evidence="2 4" id="KW-0442">Lipid degradation</keyword>
<dbReference type="PANTHER" id="PTHR14226:SF76">
    <property type="entry name" value="NTE FAMILY PROTEIN RSSA"/>
    <property type="match status" value="1"/>
</dbReference>
<evidence type="ECO:0000313" key="7">
    <source>
        <dbReference type="EMBL" id="EMN4148357.1"/>
    </source>
</evidence>
<dbReference type="GO" id="GO:0016787">
    <property type="term" value="F:hydrolase activity"/>
    <property type="evidence" value="ECO:0007669"/>
    <property type="project" value="UniProtKB-UniRule"/>
</dbReference>
<feature type="domain" description="PNPLA" evidence="5">
    <location>
        <begin position="11"/>
        <end position="170"/>
    </location>
</feature>
<proteinExistence type="predicted"/>
<protein>
    <submittedName>
        <fullName evidence="7">Patatin-like phospholipase family protein</fullName>
    </submittedName>
</protein>
<keyword evidence="1 4" id="KW-0378">Hydrolase</keyword>
<dbReference type="EMBL" id="ABKLER030000139">
    <property type="protein sequence ID" value="EMN4148357.1"/>
    <property type="molecule type" value="Genomic_DNA"/>
</dbReference>
<comment type="caution">
    <text evidence="7">The sequence shown here is derived from an EMBL/GenBank/DDBJ whole genome shotgun (WGS) entry which is preliminary data.</text>
</comment>
<keyword evidence="3 4" id="KW-0443">Lipid metabolism</keyword>
<evidence type="ECO:0000256" key="2">
    <source>
        <dbReference type="ARBA" id="ARBA00022963"/>
    </source>
</evidence>
<organism evidence="7">
    <name type="scientific">Citrobacter freundii</name>
    <dbReference type="NCBI Taxonomy" id="546"/>
    <lineage>
        <taxon>Bacteria</taxon>
        <taxon>Pseudomonadati</taxon>
        <taxon>Pseudomonadota</taxon>
        <taxon>Gammaproteobacteria</taxon>
        <taxon>Enterobacterales</taxon>
        <taxon>Enterobacteriaceae</taxon>
        <taxon>Citrobacter</taxon>
        <taxon>Citrobacter freundii complex</taxon>
    </lineage>
</organism>
<dbReference type="RefSeq" id="WP_023123538.1">
    <property type="nucleotide sequence ID" value="NZ_JAVTQV010000001.1"/>
</dbReference>
<feature type="short sequence motif" description="GXSXG" evidence="4">
    <location>
        <begin position="42"/>
        <end position="46"/>
    </location>
</feature>
<dbReference type="Gene3D" id="3.40.1090.10">
    <property type="entry name" value="Cytosolic phospholipase A2 catalytic domain"/>
    <property type="match status" value="1"/>
</dbReference>
<dbReference type="PROSITE" id="PS51635">
    <property type="entry name" value="PNPLA"/>
    <property type="match status" value="1"/>
</dbReference>
<comment type="caution">
    <text evidence="4">Lacks conserved residue(s) required for the propagation of feature annotation.</text>
</comment>
<dbReference type="AlphaFoldDB" id="A0AAI9MR16"/>
<dbReference type="GO" id="GO:0016042">
    <property type="term" value="P:lipid catabolic process"/>
    <property type="evidence" value="ECO:0007669"/>
    <property type="project" value="UniProtKB-UniRule"/>
</dbReference>
<dbReference type="EMBL" id="ABKLER030000012">
    <property type="protein sequence ID" value="EMN4145761.1"/>
    <property type="molecule type" value="Genomic_DNA"/>
</dbReference>
<feature type="short sequence motif" description="DGA/G" evidence="4">
    <location>
        <begin position="157"/>
        <end position="159"/>
    </location>
</feature>